<evidence type="ECO:0000259" key="8">
    <source>
        <dbReference type="Pfam" id="PF00122"/>
    </source>
</evidence>
<evidence type="ECO:0000256" key="1">
    <source>
        <dbReference type="ARBA" id="ARBA00004370"/>
    </source>
</evidence>
<dbReference type="Gene3D" id="2.70.150.10">
    <property type="entry name" value="Calcium-transporting ATPase, cytoplasmic transduction domain A"/>
    <property type="match status" value="1"/>
</dbReference>
<dbReference type="GO" id="GO:0016887">
    <property type="term" value="F:ATP hydrolysis activity"/>
    <property type="evidence" value="ECO:0007669"/>
    <property type="project" value="InterPro"/>
</dbReference>
<sequence length="1121" mass="120441">MGCNSGCCAPSKRPLSTTPEEVPASSHGRGDHGSNTNDSPTSSETTASSSANIGYGEYFDDEKGTGQGIRDPGAQEGKDYTIKTTTDNCQDRCCGGEPSENQDSSQTLREPSRKSGSRRPEVSSSCAARTEACCSPPHQEYGSNSHPSHSEASEEPCPVLHGCEGHSHGQSHSHGHNHSRFPNLARTFSALSQKTFKKHHTHESEFQTTEPIPTSIPTSIPTNIPISDKEFSTASSSIAPAQSRSGQSDGTCDLEQGLSGYEHVVLIIEKMCCGQELHQVAANIKAIKNLKVSVPHKQVDFDVNLSLASAADVIELIQRSTTWKCERVIEGACSLDIVPNNPTEFVSKPLPMGVSQASAIDKKMVRIYYDPKVVGARDLVQIGFGAPLTLAKSSVDQNIAAGWKNVRHLFGMTMLSWILTIPVIVLAYLPQSGKRMIWYGYASLALASLVQILVAGPFYREALSPLLKSGAINMEFLVVLSTTTAYIFSVVSFALLVSGHPLSTGQFFETSTLLVTLIMVGRFLAAYAQHKAVASVSKVKSLQSHTALLVDEDGGSEKEIDARLLQYGDYFKVIPGAKIPTDGIIVEGDSEVDESMITGESRPVVKSEGSAVISGTVNGSGALRVRLTTVPGNNTISIIMTMVHKAKVAKTKIEGIADRVAGYLVRAVLCLTGITLIIWCIVGVKVHKLRAAEAIVQALTYAITVLIVSCPCAIGLAVPMVNTMVSGLAGDRGILFKSLGAVEIARTTSHVVLDKTGTLTKGQLDVQDVRFMESDSNISKSLLLGLLHDIKHPVAASVSTYLLFMGVTPEVISHQKALPGRGVEGHSPSGQVLRAGNSRWLGLESDPSVQHIFSQGHTAFCFTIDGCLAAIFGLHDTLRPEAPSVIAQLRQRGITIHVISGDDDLAVRSVARQLDIPEHNIRSRCKPEEKEAYIKHLLIPPLSARTHSLFGIYLTPKLTRPPAVLFCGDGTNDAIALARATIGVHMAESNGQATDVAEAAADVVFIRSNLTGILTLIEMSEKAMRRIKFNFGWSFVYNVFAILLAGGLFESLGGDGKGIRIPPQYAGLGELVSILPVLGGSLTLRWARFAGDVSGEVHNGREDERSSRSKWFQGWSSWLER</sequence>
<evidence type="ECO:0000256" key="5">
    <source>
        <dbReference type="ARBA" id="ARBA00023136"/>
    </source>
</evidence>
<dbReference type="PANTHER" id="PTHR46594:SF4">
    <property type="entry name" value="P-TYPE CATION-TRANSPORTING ATPASE"/>
    <property type="match status" value="1"/>
</dbReference>
<feature type="compositionally biased region" description="Polar residues" evidence="7">
    <location>
        <begin position="99"/>
        <end position="109"/>
    </location>
</feature>
<dbReference type="SUPFAM" id="SSF81653">
    <property type="entry name" value="Calcium ATPase, transduction domain A"/>
    <property type="match status" value="1"/>
</dbReference>
<reference evidence="10 11" key="1">
    <citation type="submission" date="2017-07" db="EMBL/GenBank/DDBJ databases">
        <title>Genome sequence of the Sordaria macrospora wild type strain R19027.</title>
        <authorList>
            <person name="Nowrousian M."/>
            <person name="Teichert I."/>
            <person name="Kueck U."/>
        </authorList>
    </citation>
    <scope>NUCLEOTIDE SEQUENCE [LARGE SCALE GENOMIC DNA]</scope>
    <source>
        <strain evidence="10 11">R19027</strain>
        <tissue evidence="10">Mycelium</tissue>
    </source>
</reference>
<dbReference type="Pfam" id="PF24534">
    <property type="entry name" value="HMA_PCA1"/>
    <property type="match status" value="1"/>
</dbReference>
<feature type="transmembrane region" description="Helical" evidence="6">
    <location>
        <begin position="698"/>
        <end position="718"/>
    </location>
</feature>
<comment type="similarity">
    <text evidence="6">Belongs to the cation transport ATPase (P-type) (TC 3.A.3) family. Type IB subfamily.</text>
</comment>
<dbReference type="GO" id="GO:0005524">
    <property type="term" value="F:ATP binding"/>
    <property type="evidence" value="ECO:0007669"/>
    <property type="project" value="UniProtKB-UniRule"/>
</dbReference>
<keyword evidence="3 6" id="KW-0479">Metal-binding</keyword>
<dbReference type="Pfam" id="PF00122">
    <property type="entry name" value="E1-E2_ATPase"/>
    <property type="match status" value="1"/>
</dbReference>
<evidence type="ECO:0000313" key="11">
    <source>
        <dbReference type="Proteomes" id="UP000433876"/>
    </source>
</evidence>
<dbReference type="AlphaFoldDB" id="A0A8S8ZF15"/>
<dbReference type="PRINTS" id="PR00119">
    <property type="entry name" value="CATATPASE"/>
</dbReference>
<dbReference type="InterPro" id="IPR008250">
    <property type="entry name" value="ATPase_P-typ_transduc_dom_A_sf"/>
</dbReference>
<dbReference type="GO" id="GO:0046872">
    <property type="term" value="F:metal ion binding"/>
    <property type="evidence" value="ECO:0007669"/>
    <property type="project" value="UniProtKB-KW"/>
</dbReference>
<dbReference type="InterPro" id="IPR018303">
    <property type="entry name" value="ATPase_P-typ_P_site"/>
</dbReference>
<dbReference type="EMBL" id="NMPR01000195">
    <property type="protein sequence ID" value="KAA8628259.1"/>
    <property type="molecule type" value="Genomic_DNA"/>
</dbReference>
<feature type="compositionally biased region" description="Low complexity" evidence="7">
    <location>
        <begin position="39"/>
        <end position="51"/>
    </location>
</feature>
<feature type="transmembrane region" description="Helical" evidence="6">
    <location>
        <begin position="1029"/>
        <end position="1049"/>
    </location>
</feature>
<evidence type="ECO:0000256" key="2">
    <source>
        <dbReference type="ARBA" id="ARBA00022692"/>
    </source>
</evidence>
<feature type="compositionally biased region" description="Basic residues" evidence="7">
    <location>
        <begin position="169"/>
        <end position="179"/>
    </location>
</feature>
<dbReference type="InterPro" id="IPR036412">
    <property type="entry name" value="HAD-like_sf"/>
</dbReference>
<keyword evidence="6" id="KW-0547">Nucleotide-binding</keyword>
<dbReference type="GO" id="GO:0016020">
    <property type="term" value="C:membrane"/>
    <property type="evidence" value="ECO:0007669"/>
    <property type="project" value="UniProtKB-SubCell"/>
</dbReference>
<feature type="compositionally biased region" description="Low complexity" evidence="7">
    <location>
        <begin position="208"/>
        <end position="226"/>
    </location>
</feature>
<dbReference type="SUPFAM" id="SSF81665">
    <property type="entry name" value="Calcium ATPase, transmembrane domain M"/>
    <property type="match status" value="1"/>
</dbReference>
<dbReference type="InterPro" id="IPR023214">
    <property type="entry name" value="HAD_sf"/>
</dbReference>
<feature type="region of interest" description="Disordered" evidence="7">
    <location>
        <begin position="195"/>
        <end position="251"/>
    </location>
</feature>
<accession>A0A8S8ZF15</accession>
<feature type="transmembrane region" description="Helical" evidence="6">
    <location>
        <begin position="436"/>
        <end position="455"/>
    </location>
</feature>
<feature type="domain" description="P-type ATPase A" evidence="8">
    <location>
        <begin position="542"/>
        <end position="643"/>
    </location>
</feature>
<evidence type="ECO:0000256" key="4">
    <source>
        <dbReference type="ARBA" id="ARBA00022989"/>
    </source>
</evidence>
<feature type="transmembrane region" description="Helical" evidence="6">
    <location>
        <begin position="663"/>
        <end position="686"/>
    </location>
</feature>
<dbReference type="PROSITE" id="PS00154">
    <property type="entry name" value="ATPASE_E1_E2"/>
    <property type="match status" value="1"/>
</dbReference>
<dbReference type="PANTHER" id="PTHR46594">
    <property type="entry name" value="P-TYPE CATION-TRANSPORTING ATPASE"/>
    <property type="match status" value="1"/>
</dbReference>
<feature type="compositionally biased region" description="Low complexity" evidence="7">
    <location>
        <begin position="155"/>
        <end position="168"/>
    </location>
</feature>
<organism evidence="10 11">
    <name type="scientific">Sordaria macrospora</name>
    <dbReference type="NCBI Taxonomy" id="5147"/>
    <lineage>
        <taxon>Eukaryota</taxon>
        <taxon>Fungi</taxon>
        <taxon>Dikarya</taxon>
        <taxon>Ascomycota</taxon>
        <taxon>Pezizomycotina</taxon>
        <taxon>Sordariomycetes</taxon>
        <taxon>Sordariomycetidae</taxon>
        <taxon>Sordariales</taxon>
        <taxon>Sordariaceae</taxon>
        <taxon>Sordaria</taxon>
    </lineage>
</organism>
<dbReference type="InterPro" id="IPR059000">
    <property type="entry name" value="ATPase_P-type_domA"/>
</dbReference>
<feature type="compositionally biased region" description="Polar residues" evidence="7">
    <location>
        <begin position="232"/>
        <end position="250"/>
    </location>
</feature>
<dbReference type="SUPFAM" id="SSF56784">
    <property type="entry name" value="HAD-like"/>
    <property type="match status" value="1"/>
</dbReference>
<dbReference type="VEuPathDB" id="FungiDB:SMAC_09387"/>
<gene>
    <name evidence="10" type="ORF">SMACR_09387</name>
</gene>
<dbReference type="Proteomes" id="UP000433876">
    <property type="component" value="Unassembled WGS sequence"/>
</dbReference>
<keyword evidence="2 6" id="KW-0812">Transmembrane</keyword>
<feature type="transmembrane region" description="Helical" evidence="6">
    <location>
        <begin position="476"/>
        <end position="498"/>
    </location>
</feature>
<dbReference type="InterPro" id="IPR023298">
    <property type="entry name" value="ATPase_P-typ_TM_dom_sf"/>
</dbReference>
<dbReference type="NCBIfam" id="TIGR01494">
    <property type="entry name" value="ATPase_P-type"/>
    <property type="match status" value="1"/>
</dbReference>
<feature type="domain" description="PCA1 HMA heavy metal-associated" evidence="9">
    <location>
        <begin position="330"/>
        <end position="392"/>
    </location>
</feature>
<evidence type="ECO:0000313" key="10">
    <source>
        <dbReference type="EMBL" id="KAA8628259.1"/>
    </source>
</evidence>
<feature type="compositionally biased region" description="Basic and acidic residues" evidence="7">
    <location>
        <begin position="110"/>
        <end position="121"/>
    </location>
</feature>
<dbReference type="GO" id="GO:0030003">
    <property type="term" value="P:intracellular monoatomic cation homeostasis"/>
    <property type="evidence" value="ECO:0007669"/>
    <property type="project" value="UniProtKB-ARBA"/>
</dbReference>
<feature type="transmembrane region" description="Helical" evidence="6">
    <location>
        <begin position="409"/>
        <end position="430"/>
    </location>
</feature>
<dbReference type="Pfam" id="PF00702">
    <property type="entry name" value="Hydrolase"/>
    <property type="match status" value="1"/>
</dbReference>
<dbReference type="FunFam" id="2.70.150.10:FF:000002">
    <property type="entry name" value="Copper-transporting ATPase 1, putative"/>
    <property type="match status" value="1"/>
</dbReference>
<dbReference type="InterPro" id="IPR023299">
    <property type="entry name" value="ATPase_P-typ_cyto_dom_N"/>
</dbReference>
<dbReference type="Gene3D" id="3.40.50.1000">
    <property type="entry name" value="HAD superfamily/HAD-like"/>
    <property type="match status" value="1"/>
</dbReference>
<comment type="subcellular location">
    <subcellularLocation>
        <location evidence="1 6">Membrane</location>
    </subcellularLocation>
</comment>
<dbReference type="Gene3D" id="3.40.1110.10">
    <property type="entry name" value="Calcium-transporting ATPase, cytoplasmic domain N"/>
    <property type="match status" value="1"/>
</dbReference>
<dbReference type="InterPro" id="IPR001757">
    <property type="entry name" value="P_typ_ATPase"/>
</dbReference>
<evidence type="ECO:0000256" key="7">
    <source>
        <dbReference type="SAM" id="MobiDB-lite"/>
    </source>
</evidence>
<proteinExistence type="inferred from homology"/>
<dbReference type="NCBIfam" id="TIGR01525">
    <property type="entry name" value="ATPase-IB_hvy"/>
    <property type="match status" value="1"/>
</dbReference>
<feature type="region of interest" description="Disordered" evidence="7">
    <location>
        <begin position="1"/>
        <end position="181"/>
    </location>
</feature>
<protein>
    <submittedName>
        <fullName evidence="10">Uncharacterized protein</fullName>
    </submittedName>
</protein>
<evidence type="ECO:0000256" key="6">
    <source>
        <dbReference type="RuleBase" id="RU362081"/>
    </source>
</evidence>
<name>A0A8S8ZF15_SORMA</name>
<keyword evidence="5 6" id="KW-0472">Membrane</keyword>
<evidence type="ECO:0000259" key="9">
    <source>
        <dbReference type="Pfam" id="PF24534"/>
    </source>
</evidence>
<evidence type="ECO:0000256" key="3">
    <source>
        <dbReference type="ARBA" id="ARBA00022723"/>
    </source>
</evidence>
<dbReference type="InterPro" id="IPR027256">
    <property type="entry name" value="P-typ_ATPase_IB"/>
</dbReference>
<dbReference type="InterPro" id="IPR056236">
    <property type="entry name" value="HMA_PCA1"/>
</dbReference>
<keyword evidence="4 6" id="KW-1133">Transmembrane helix</keyword>
<dbReference type="GO" id="GO:0019829">
    <property type="term" value="F:ATPase-coupled monoatomic cation transmembrane transporter activity"/>
    <property type="evidence" value="ECO:0007669"/>
    <property type="project" value="InterPro"/>
</dbReference>
<comment type="caution">
    <text evidence="10">The sequence shown here is derived from an EMBL/GenBank/DDBJ whole genome shotgun (WGS) entry which is preliminary data.</text>
</comment>
<keyword evidence="6" id="KW-0067">ATP-binding</keyword>